<name>A0A238KFC4_9RHOB</name>
<dbReference type="AlphaFoldDB" id="A0A238KFC4"/>
<comment type="similarity">
    <text evidence="1 2">Belongs to the ArsC family.</text>
</comment>
<dbReference type="Gene3D" id="3.40.30.10">
    <property type="entry name" value="Glutaredoxin"/>
    <property type="match status" value="1"/>
</dbReference>
<keyword evidence="4" id="KW-1185">Reference proteome</keyword>
<dbReference type="InterPro" id="IPR006660">
    <property type="entry name" value="Arsenate_reductase-like"/>
</dbReference>
<dbReference type="SUPFAM" id="SSF52833">
    <property type="entry name" value="Thioredoxin-like"/>
    <property type="match status" value="1"/>
</dbReference>
<dbReference type="Pfam" id="PF03960">
    <property type="entry name" value="ArsC"/>
    <property type="match status" value="1"/>
</dbReference>
<dbReference type="PANTHER" id="PTHR30041:SF8">
    <property type="entry name" value="PROTEIN YFFB"/>
    <property type="match status" value="1"/>
</dbReference>
<gene>
    <name evidence="3" type="ORF">MAA8898_02408</name>
</gene>
<dbReference type="OrthoDB" id="9803749at2"/>
<evidence type="ECO:0000256" key="1">
    <source>
        <dbReference type="ARBA" id="ARBA00007198"/>
    </source>
</evidence>
<dbReference type="PROSITE" id="PS51353">
    <property type="entry name" value="ARSC"/>
    <property type="match status" value="1"/>
</dbReference>
<accession>A0A238KFC4</accession>
<reference evidence="3 4" key="1">
    <citation type="submission" date="2017-05" db="EMBL/GenBank/DDBJ databases">
        <authorList>
            <person name="Song R."/>
            <person name="Chenine A.L."/>
            <person name="Ruprecht R.M."/>
        </authorList>
    </citation>
    <scope>NUCLEOTIDE SEQUENCE [LARGE SCALE GENOMIC DNA]</scope>
    <source>
        <strain evidence="3 4">CECT 8898</strain>
    </source>
</reference>
<dbReference type="RefSeq" id="WP_094021240.1">
    <property type="nucleotide sequence ID" value="NZ_FXYF01000006.1"/>
</dbReference>
<proteinExistence type="inferred from homology"/>
<sequence>MIIYGLKTCDTCRKAQKALPEAQFVDVRADGLPDSVRDAALAAFGDRLLNTRSTTWRGLPEAERAQSPEALLAAHPALMKRPLVVDGDRMVLGWDKAAQSALGLA</sequence>
<evidence type="ECO:0000256" key="2">
    <source>
        <dbReference type="PROSITE-ProRule" id="PRU01282"/>
    </source>
</evidence>
<dbReference type="Proteomes" id="UP000207598">
    <property type="component" value="Unassembled WGS sequence"/>
</dbReference>
<evidence type="ECO:0000313" key="3">
    <source>
        <dbReference type="EMBL" id="SMX41535.1"/>
    </source>
</evidence>
<protein>
    <submittedName>
        <fullName evidence="3">Putative reductase</fullName>
    </submittedName>
</protein>
<dbReference type="InterPro" id="IPR036249">
    <property type="entry name" value="Thioredoxin-like_sf"/>
</dbReference>
<dbReference type="EMBL" id="FXYF01000006">
    <property type="protein sequence ID" value="SMX41535.1"/>
    <property type="molecule type" value="Genomic_DNA"/>
</dbReference>
<organism evidence="3 4">
    <name type="scientific">Maliponia aquimaris</name>
    <dbReference type="NCBI Taxonomy" id="1673631"/>
    <lineage>
        <taxon>Bacteria</taxon>
        <taxon>Pseudomonadati</taxon>
        <taxon>Pseudomonadota</taxon>
        <taxon>Alphaproteobacteria</taxon>
        <taxon>Rhodobacterales</taxon>
        <taxon>Paracoccaceae</taxon>
        <taxon>Maliponia</taxon>
    </lineage>
</organism>
<evidence type="ECO:0000313" key="4">
    <source>
        <dbReference type="Proteomes" id="UP000207598"/>
    </source>
</evidence>
<dbReference type="PANTHER" id="PTHR30041">
    <property type="entry name" value="ARSENATE REDUCTASE"/>
    <property type="match status" value="1"/>
</dbReference>